<proteinExistence type="predicted"/>
<dbReference type="Proteomes" id="UP000006727">
    <property type="component" value="Chromosome 19"/>
</dbReference>
<sequence>MAHGFNLYLDYNQKIGHVVCIQSIRLTFTLVL</sequence>
<evidence type="ECO:0000313" key="3">
    <source>
        <dbReference type="Proteomes" id="UP000006727"/>
    </source>
</evidence>
<evidence type="ECO:0000313" key="1">
    <source>
        <dbReference type="EMBL" id="PNR34390.1"/>
    </source>
</evidence>
<name>A0A2K1IYN1_PHYPA</name>
<reference evidence="2" key="3">
    <citation type="submission" date="2020-12" db="UniProtKB">
        <authorList>
            <consortium name="EnsemblPlants"/>
        </authorList>
    </citation>
    <scope>IDENTIFICATION</scope>
</reference>
<gene>
    <name evidence="1" type="ORF">PHYPA_024207</name>
</gene>
<reference evidence="1 3" key="1">
    <citation type="journal article" date="2008" name="Science">
        <title>The Physcomitrella genome reveals evolutionary insights into the conquest of land by plants.</title>
        <authorList>
            <person name="Rensing S."/>
            <person name="Lang D."/>
            <person name="Zimmer A."/>
            <person name="Terry A."/>
            <person name="Salamov A."/>
            <person name="Shapiro H."/>
            <person name="Nishiyama T."/>
            <person name="Perroud P.-F."/>
            <person name="Lindquist E."/>
            <person name="Kamisugi Y."/>
            <person name="Tanahashi T."/>
            <person name="Sakakibara K."/>
            <person name="Fujita T."/>
            <person name="Oishi K."/>
            <person name="Shin-I T."/>
            <person name="Kuroki Y."/>
            <person name="Toyoda A."/>
            <person name="Suzuki Y."/>
            <person name="Hashimoto A."/>
            <person name="Yamaguchi K."/>
            <person name="Sugano A."/>
            <person name="Kohara Y."/>
            <person name="Fujiyama A."/>
            <person name="Anterola A."/>
            <person name="Aoki S."/>
            <person name="Ashton N."/>
            <person name="Barbazuk W.B."/>
            <person name="Barker E."/>
            <person name="Bennetzen J."/>
            <person name="Bezanilla M."/>
            <person name="Blankenship R."/>
            <person name="Cho S.H."/>
            <person name="Dutcher S."/>
            <person name="Estelle M."/>
            <person name="Fawcett J.A."/>
            <person name="Gundlach H."/>
            <person name="Hanada K."/>
            <person name="Heyl A."/>
            <person name="Hicks K.A."/>
            <person name="Hugh J."/>
            <person name="Lohr M."/>
            <person name="Mayer K."/>
            <person name="Melkozernov A."/>
            <person name="Murata T."/>
            <person name="Nelson D."/>
            <person name="Pils B."/>
            <person name="Prigge M."/>
            <person name="Reiss B."/>
            <person name="Renner T."/>
            <person name="Rombauts S."/>
            <person name="Rushton P."/>
            <person name="Sanderfoot A."/>
            <person name="Schween G."/>
            <person name="Shiu S.-H."/>
            <person name="Stueber K."/>
            <person name="Theodoulou F.L."/>
            <person name="Tu H."/>
            <person name="Van de Peer Y."/>
            <person name="Verrier P.J."/>
            <person name="Waters E."/>
            <person name="Wood A."/>
            <person name="Yang L."/>
            <person name="Cove D."/>
            <person name="Cuming A."/>
            <person name="Hasebe M."/>
            <person name="Lucas S."/>
            <person name="Mishler D.B."/>
            <person name="Reski R."/>
            <person name="Grigoriev I."/>
            <person name="Quatrano R.S."/>
            <person name="Boore J.L."/>
        </authorList>
    </citation>
    <scope>NUCLEOTIDE SEQUENCE [LARGE SCALE GENOMIC DNA]</scope>
    <source>
        <strain evidence="2 3">cv. Gransden 2004</strain>
    </source>
</reference>
<evidence type="ECO:0000313" key="2">
    <source>
        <dbReference type="EnsemblPlants" id="PAC:32938289.CDS.1"/>
    </source>
</evidence>
<accession>A0A2K1IYN1</accession>
<organism evidence="1">
    <name type="scientific">Physcomitrium patens</name>
    <name type="common">Spreading-leaved earth moss</name>
    <name type="synonym">Physcomitrella patens</name>
    <dbReference type="NCBI Taxonomy" id="3218"/>
    <lineage>
        <taxon>Eukaryota</taxon>
        <taxon>Viridiplantae</taxon>
        <taxon>Streptophyta</taxon>
        <taxon>Embryophyta</taxon>
        <taxon>Bryophyta</taxon>
        <taxon>Bryophytina</taxon>
        <taxon>Bryopsida</taxon>
        <taxon>Funariidae</taxon>
        <taxon>Funariales</taxon>
        <taxon>Funariaceae</taxon>
        <taxon>Physcomitrium</taxon>
    </lineage>
</organism>
<keyword evidence="3" id="KW-1185">Reference proteome</keyword>
<dbReference type="InParanoid" id="A0A2K1IYN1"/>
<dbReference type="Gramene" id="Pp3c19_16400V3.1">
    <property type="protein sequence ID" value="PAC:32938289.CDS.1"/>
    <property type="gene ID" value="Pp3c19_16400"/>
</dbReference>
<protein>
    <submittedName>
        <fullName evidence="1 2">Uncharacterized protein</fullName>
    </submittedName>
</protein>
<dbReference type="AlphaFoldDB" id="A0A2K1IYN1"/>
<dbReference type="EMBL" id="ABEU02000019">
    <property type="protein sequence ID" value="PNR34390.1"/>
    <property type="molecule type" value="Genomic_DNA"/>
</dbReference>
<reference evidence="1 3" key="2">
    <citation type="journal article" date="2018" name="Plant J.">
        <title>The Physcomitrella patens chromosome-scale assembly reveals moss genome structure and evolution.</title>
        <authorList>
            <person name="Lang D."/>
            <person name="Ullrich K.K."/>
            <person name="Murat F."/>
            <person name="Fuchs J."/>
            <person name="Jenkins J."/>
            <person name="Haas F.B."/>
            <person name="Piednoel M."/>
            <person name="Gundlach H."/>
            <person name="Van Bel M."/>
            <person name="Meyberg R."/>
            <person name="Vives C."/>
            <person name="Morata J."/>
            <person name="Symeonidi A."/>
            <person name="Hiss M."/>
            <person name="Muchero W."/>
            <person name="Kamisugi Y."/>
            <person name="Saleh O."/>
            <person name="Blanc G."/>
            <person name="Decker E.L."/>
            <person name="van Gessel N."/>
            <person name="Grimwood J."/>
            <person name="Hayes R.D."/>
            <person name="Graham S.W."/>
            <person name="Gunter L.E."/>
            <person name="McDaniel S.F."/>
            <person name="Hoernstein S.N.W."/>
            <person name="Larsson A."/>
            <person name="Li F.W."/>
            <person name="Perroud P.F."/>
            <person name="Phillips J."/>
            <person name="Ranjan P."/>
            <person name="Rokshar D.S."/>
            <person name="Rothfels C.J."/>
            <person name="Schneider L."/>
            <person name="Shu S."/>
            <person name="Stevenson D.W."/>
            <person name="Thummler F."/>
            <person name="Tillich M."/>
            <person name="Villarreal Aguilar J.C."/>
            <person name="Widiez T."/>
            <person name="Wong G.K."/>
            <person name="Wymore A."/>
            <person name="Zhang Y."/>
            <person name="Zimmer A.D."/>
            <person name="Quatrano R.S."/>
            <person name="Mayer K.F.X."/>
            <person name="Goodstein D."/>
            <person name="Casacuberta J.M."/>
            <person name="Vandepoele K."/>
            <person name="Reski R."/>
            <person name="Cuming A.C."/>
            <person name="Tuskan G.A."/>
            <person name="Maumus F."/>
            <person name="Salse J."/>
            <person name="Schmutz J."/>
            <person name="Rensing S.A."/>
        </authorList>
    </citation>
    <scope>NUCLEOTIDE SEQUENCE [LARGE SCALE GENOMIC DNA]</scope>
    <source>
        <strain evidence="2 3">cv. Gransden 2004</strain>
    </source>
</reference>
<dbReference type="EnsemblPlants" id="Pp3c19_16400V3.1">
    <property type="protein sequence ID" value="PAC:32938289.CDS.1"/>
    <property type="gene ID" value="Pp3c19_16400"/>
</dbReference>